<feature type="transmembrane region" description="Helical" evidence="5">
    <location>
        <begin position="122"/>
        <end position="155"/>
    </location>
</feature>
<comment type="subcellular location">
    <subcellularLocation>
        <location evidence="1">Membrane</location>
        <topology evidence="1">Multi-pass membrane protein</topology>
    </subcellularLocation>
</comment>
<feature type="transmembrane region" description="Helical" evidence="5">
    <location>
        <begin position="40"/>
        <end position="58"/>
    </location>
</feature>
<sequence length="188" mass="21437">MKRMAVAEWMFIGISVIWIGEFIFFRNRGVGEGDPYEKKSFYYILAALGATIAAALLLQEIGTGTEIGQFMRWTGLVLFAMGVFLRFWGILHLKSQFTRHVTVREGDEIVSSGPYRMLRHPLYTALLLIGIGMALFCTSLIAAILGGALVTWTLLKRIRYEEELLIEKFGPAYAEWMKKRARLVPFIY</sequence>
<dbReference type="PANTHER" id="PTHR12714:SF9">
    <property type="entry name" value="PROTEIN-S-ISOPRENYLCYSTEINE O-METHYLTRANSFERASE"/>
    <property type="match status" value="1"/>
</dbReference>
<feature type="transmembrane region" description="Helical" evidence="5">
    <location>
        <begin position="70"/>
        <end position="91"/>
    </location>
</feature>
<proteinExistence type="predicted"/>
<protein>
    <submittedName>
        <fullName evidence="6">Isoprenylcysteine carboxyl methyltransferase (ICMT) family protein</fullName>
    </submittedName>
</protein>
<keyword evidence="7" id="KW-1185">Reference proteome</keyword>
<evidence type="ECO:0000256" key="4">
    <source>
        <dbReference type="ARBA" id="ARBA00023136"/>
    </source>
</evidence>
<accession>A0A098EJ57</accession>
<dbReference type="InterPro" id="IPR007269">
    <property type="entry name" value="ICMT_MeTrfase"/>
</dbReference>
<keyword evidence="2 5" id="KW-0812">Transmembrane</keyword>
<evidence type="ECO:0000313" key="7">
    <source>
        <dbReference type="Proteomes" id="UP000043699"/>
    </source>
</evidence>
<keyword evidence="4 5" id="KW-0472">Membrane</keyword>
<dbReference type="PANTHER" id="PTHR12714">
    <property type="entry name" value="PROTEIN-S ISOPRENYLCYSTEINE O-METHYLTRANSFERASE"/>
    <property type="match status" value="1"/>
</dbReference>
<reference evidence="6 7" key="1">
    <citation type="submission" date="2014-09" db="EMBL/GenBank/DDBJ databases">
        <authorList>
            <person name="Urmite Genomes Urmite Genomes"/>
        </authorList>
    </citation>
    <scope>NUCLEOTIDE SEQUENCE [LARGE SCALE GENOMIC DNA]</scope>
    <source>
        <strain evidence="6 7">ES2</strain>
    </source>
</reference>
<dbReference type="AlphaFoldDB" id="A0A098EJ57"/>
<dbReference type="GO" id="GO:0032259">
    <property type="term" value="P:methylation"/>
    <property type="evidence" value="ECO:0007669"/>
    <property type="project" value="UniProtKB-KW"/>
</dbReference>
<organism evidence="6 7">
    <name type="scientific">Planococcus massiliensis</name>
    <dbReference type="NCBI Taxonomy" id="1499687"/>
    <lineage>
        <taxon>Bacteria</taxon>
        <taxon>Bacillati</taxon>
        <taxon>Bacillota</taxon>
        <taxon>Bacilli</taxon>
        <taxon>Bacillales</taxon>
        <taxon>Caryophanaceae</taxon>
        <taxon>Planococcus</taxon>
    </lineage>
</organism>
<keyword evidence="3 5" id="KW-1133">Transmembrane helix</keyword>
<dbReference type="STRING" id="1499687.BN1080_00244"/>
<gene>
    <name evidence="6" type="ORF">BN1080_00244</name>
</gene>
<dbReference type="Gene3D" id="1.20.120.1630">
    <property type="match status" value="1"/>
</dbReference>
<dbReference type="GO" id="GO:0004671">
    <property type="term" value="F:protein C-terminal S-isoprenylcysteine carboxyl O-methyltransferase activity"/>
    <property type="evidence" value="ECO:0007669"/>
    <property type="project" value="InterPro"/>
</dbReference>
<dbReference type="Pfam" id="PF04140">
    <property type="entry name" value="ICMT"/>
    <property type="match status" value="1"/>
</dbReference>
<evidence type="ECO:0000313" key="6">
    <source>
        <dbReference type="EMBL" id="CEG21336.1"/>
    </source>
</evidence>
<keyword evidence="6" id="KW-0808">Transferase</keyword>
<evidence type="ECO:0000256" key="2">
    <source>
        <dbReference type="ARBA" id="ARBA00022692"/>
    </source>
</evidence>
<dbReference type="GO" id="GO:0016020">
    <property type="term" value="C:membrane"/>
    <property type="evidence" value="ECO:0007669"/>
    <property type="project" value="UniProtKB-SubCell"/>
</dbReference>
<evidence type="ECO:0000256" key="3">
    <source>
        <dbReference type="ARBA" id="ARBA00022989"/>
    </source>
</evidence>
<dbReference type="EMBL" id="CCXS01000001">
    <property type="protein sequence ID" value="CEG21336.1"/>
    <property type="molecule type" value="Genomic_DNA"/>
</dbReference>
<name>A0A098EJ57_9BACL</name>
<keyword evidence="6" id="KW-0489">Methyltransferase</keyword>
<feature type="transmembrane region" description="Helical" evidence="5">
    <location>
        <begin position="7"/>
        <end position="25"/>
    </location>
</feature>
<dbReference type="Proteomes" id="UP000043699">
    <property type="component" value="Unassembled WGS sequence"/>
</dbReference>
<evidence type="ECO:0000256" key="1">
    <source>
        <dbReference type="ARBA" id="ARBA00004141"/>
    </source>
</evidence>
<evidence type="ECO:0000256" key="5">
    <source>
        <dbReference type="SAM" id="Phobius"/>
    </source>
</evidence>